<evidence type="ECO:0000313" key="10">
    <source>
        <dbReference type="Proteomes" id="UP000663881"/>
    </source>
</evidence>
<protein>
    <recommendedName>
        <fullName evidence="7">Major facilitator superfamily (MFS) profile domain-containing protein</fullName>
    </recommendedName>
</protein>
<organism evidence="9 10">
    <name type="scientific">Adineta steineri</name>
    <dbReference type="NCBI Taxonomy" id="433720"/>
    <lineage>
        <taxon>Eukaryota</taxon>
        <taxon>Metazoa</taxon>
        <taxon>Spiralia</taxon>
        <taxon>Gnathifera</taxon>
        <taxon>Rotifera</taxon>
        <taxon>Eurotatoria</taxon>
        <taxon>Bdelloidea</taxon>
        <taxon>Adinetida</taxon>
        <taxon>Adinetidae</taxon>
        <taxon>Adineta</taxon>
    </lineage>
</organism>
<dbReference type="PROSITE" id="PS50850">
    <property type="entry name" value="MFS"/>
    <property type="match status" value="1"/>
</dbReference>
<evidence type="ECO:0000256" key="2">
    <source>
        <dbReference type="ARBA" id="ARBA00022448"/>
    </source>
</evidence>
<dbReference type="Proteomes" id="UP000663845">
    <property type="component" value="Unassembled WGS sequence"/>
</dbReference>
<evidence type="ECO:0000256" key="3">
    <source>
        <dbReference type="ARBA" id="ARBA00022692"/>
    </source>
</evidence>
<evidence type="ECO:0000256" key="5">
    <source>
        <dbReference type="ARBA" id="ARBA00023136"/>
    </source>
</evidence>
<evidence type="ECO:0000256" key="6">
    <source>
        <dbReference type="SAM" id="Phobius"/>
    </source>
</evidence>
<name>A0A819GVX0_9BILA</name>
<dbReference type="Proteomes" id="UP000663881">
    <property type="component" value="Unassembled WGS sequence"/>
</dbReference>
<dbReference type="InterPro" id="IPR020846">
    <property type="entry name" value="MFS_dom"/>
</dbReference>
<dbReference type="AlphaFoldDB" id="A0A819GVX0"/>
<keyword evidence="5 6" id="KW-0472">Membrane</keyword>
<dbReference type="InterPro" id="IPR011701">
    <property type="entry name" value="MFS"/>
</dbReference>
<keyword evidence="2" id="KW-0813">Transport</keyword>
<accession>A0A819GVX0</accession>
<dbReference type="GO" id="GO:0022857">
    <property type="term" value="F:transmembrane transporter activity"/>
    <property type="evidence" value="ECO:0007669"/>
    <property type="project" value="InterPro"/>
</dbReference>
<dbReference type="GO" id="GO:0016020">
    <property type="term" value="C:membrane"/>
    <property type="evidence" value="ECO:0007669"/>
    <property type="project" value="UniProtKB-SubCell"/>
</dbReference>
<dbReference type="EMBL" id="CAJOAY010001801">
    <property type="protein sequence ID" value="CAF3888103.1"/>
    <property type="molecule type" value="Genomic_DNA"/>
</dbReference>
<comment type="caution">
    <text evidence="9">The sequence shown here is derived from an EMBL/GenBank/DDBJ whole genome shotgun (WGS) entry which is preliminary data.</text>
</comment>
<dbReference type="PANTHER" id="PTHR23506">
    <property type="entry name" value="GH10249P"/>
    <property type="match status" value="1"/>
</dbReference>
<evidence type="ECO:0000313" key="9">
    <source>
        <dbReference type="EMBL" id="CAF3888103.1"/>
    </source>
</evidence>
<dbReference type="InterPro" id="IPR050930">
    <property type="entry name" value="MFS_Vesicular_Transporter"/>
</dbReference>
<evidence type="ECO:0000313" key="8">
    <source>
        <dbReference type="EMBL" id="CAF0868544.1"/>
    </source>
</evidence>
<comment type="subcellular location">
    <subcellularLocation>
        <location evidence="1">Membrane</location>
        <topology evidence="1">Multi-pass membrane protein</topology>
    </subcellularLocation>
</comment>
<keyword evidence="3 6" id="KW-0812">Transmembrane</keyword>
<feature type="transmembrane region" description="Helical" evidence="6">
    <location>
        <begin position="21"/>
        <end position="43"/>
    </location>
</feature>
<evidence type="ECO:0000256" key="4">
    <source>
        <dbReference type="ARBA" id="ARBA00022989"/>
    </source>
</evidence>
<dbReference type="Gene3D" id="1.20.1250.20">
    <property type="entry name" value="MFS general substrate transporter like domains"/>
    <property type="match status" value="1"/>
</dbReference>
<dbReference type="SUPFAM" id="SSF103473">
    <property type="entry name" value="MFS general substrate transporter"/>
    <property type="match status" value="1"/>
</dbReference>
<dbReference type="PANTHER" id="PTHR23506:SF23">
    <property type="entry name" value="GH10249P"/>
    <property type="match status" value="1"/>
</dbReference>
<sequence length="72" mass="7883">MGPALAALVDMRHSSSDYGNAFALFETALCLSFMFGPPIGGYLVRIIGFQWTLAVIAVLDILYAPLLFFLRV</sequence>
<feature type="domain" description="Major facilitator superfamily (MFS) profile" evidence="7">
    <location>
        <begin position="1"/>
        <end position="72"/>
    </location>
</feature>
<evidence type="ECO:0000259" key="7">
    <source>
        <dbReference type="PROSITE" id="PS50850"/>
    </source>
</evidence>
<keyword evidence="4 6" id="KW-1133">Transmembrane helix</keyword>
<dbReference type="InterPro" id="IPR036259">
    <property type="entry name" value="MFS_trans_sf"/>
</dbReference>
<feature type="transmembrane region" description="Helical" evidence="6">
    <location>
        <begin position="49"/>
        <end position="70"/>
    </location>
</feature>
<dbReference type="EMBL" id="CAJNOG010000061">
    <property type="protein sequence ID" value="CAF0868544.1"/>
    <property type="molecule type" value="Genomic_DNA"/>
</dbReference>
<reference evidence="9" key="1">
    <citation type="submission" date="2021-02" db="EMBL/GenBank/DDBJ databases">
        <authorList>
            <person name="Nowell W R."/>
        </authorList>
    </citation>
    <scope>NUCLEOTIDE SEQUENCE</scope>
</reference>
<evidence type="ECO:0000256" key="1">
    <source>
        <dbReference type="ARBA" id="ARBA00004141"/>
    </source>
</evidence>
<dbReference type="Pfam" id="PF07690">
    <property type="entry name" value="MFS_1"/>
    <property type="match status" value="1"/>
</dbReference>
<gene>
    <name evidence="8" type="ORF">JYZ213_LOCUS8827</name>
    <name evidence="9" type="ORF">OKA104_LOCUS23507</name>
</gene>
<proteinExistence type="predicted"/>